<dbReference type="InterPro" id="IPR036977">
    <property type="entry name" value="DNA_primase_Znf_CHC2"/>
</dbReference>
<evidence type="ECO:0000313" key="18">
    <source>
        <dbReference type="Proteomes" id="UP000676325"/>
    </source>
</evidence>
<dbReference type="AlphaFoldDB" id="A0A941IHN1"/>
<dbReference type="InterPro" id="IPR013173">
    <property type="entry name" value="DNA_primase_DnaG_DnaB-bd_dom"/>
</dbReference>
<evidence type="ECO:0000256" key="8">
    <source>
        <dbReference type="ARBA" id="ARBA00022833"/>
    </source>
</evidence>
<keyword evidence="1 12" id="KW-0240">DNA-directed RNA polymerase</keyword>
<dbReference type="InterPro" id="IPR019475">
    <property type="entry name" value="DNA_primase_DnaB-bd"/>
</dbReference>
<dbReference type="PROSITE" id="PS50880">
    <property type="entry name" value="TOPRIM"/>
    <property type="match status" value="1"/>
</dbReference>
<keyword evidence="5 12" id="KW-0235">DNA replication</keyword>
<dbReference type="InterPro" id="IPR037068">
    <property type="entry name" value="DNA_primase_core_N_sf"/>
</dbReference>
<dbReference type="EC" id="2.7.7.101" evidence="12"/>
<evidence type="ECO:0000256" key="6">
    <source>
        <dbReference type="ARBA" id="ARBA00022723"/>
    </source>
</evidence>
<dbReference type="SMART" id="SM00400">
    <property type="entry name" value="ZnF_CHCC"/>
    <property type="match status" value="1"/>
</dbReference>
<dbReference type="GO" id="GO:0005737">
    <property type="term" value="C:cytoplasm"/>
    <property type="evidence" value="ECO:0007669"/>
    <property type="project" value="TreeGrafter"/>
</dbReference>
<keyword evidence="4 12" id="KW-0548">Nucleotidyltransferase</keyword>
<dbReference type="SMART" id="SM00493">
    <property type="entry name" value="TOPRIM"/>
    <property type="match status" value="1"/>
</dbReference>
<keyword evidence="6 12" id="KW-0479">Metal-binding</keyword>
<dbReference type="InterPro" id="IPR006295">
    <property type="entry name" value="DNA_primase_DnaG"/>
</dbReference>
<dbReference type="NCBIfam" id="TIGR01391">
    <property type="entry name" value="dnaG"/>
    <property type="match status" value="1"/>
</dbReference>
<keyword evidence="8 12" id="KW-0862">Zinc</keyword>
<dbReference type="Pfam" id="PF10410">
    <property type="entry name" value="DnaB_bind"/>
    <property type="match status" value="1"/>
</dbReference>
<evidence type="ECO:0000256" key="15">
    <source>
        <dbReference type="SAM" id="MobiDB-lite"/>
    </source>
</evidence>
<comment type="function">
    <text evidence="12 13">RNA polymerase that catalyzes the synthesis of short RNA molecules used as primers for DNA polymerase during DNA replication.</text>
</comment>
<comment type="subunit">
    <text evidence="12">Monomer. Interacts with DnaB.</text>
</comment>
<gene>
    <name evidence="12" type="primary">dnaG</name>
    <name evidence="17" type="ORF">KDK95_20595</name>
</gene>
<keyword evidence="7 12" id="KW-0863">Zinc-finger</keyword>
<comment type="similarity">
    <text evidence="12 13">Belongs to the DnaG primase family.</text>
</comment>
<evidence type="ECO:0000259" key="16">
    <source>
        <dbReference type="PROSITE" id="PS50880"/>
    </source>
</evidence>
<evidence type="ECO:0000256" key="5">
    <source>
        <dbReference type="ARBA" id="ARBA00022705"/>
    </source>
</evidence>
<dbReference type="Pfam" id="PF13662">
    <property type="entry name" value="Toprim_4"/>
    <property type="match status" value="1"/>
</dbReference>
<dbReference type="GO" id="GO:0003899">
    <property type="term" value="F:DNA-directed RNA polymerase activity"/>
    <property type="evidence" value="ECO:0007669"/>
    <property type="project" value="UniProtKB-UniRule"/>
</dbReference>
<dbReference type="Proteomes" id="UP000676325">
    <property type="component" value="Unassembled WGS sequence"/>
</dbReference>
<name>A0A941IHN1_9ACTN</name>
<dbReference type="GO" id="GO:0000428">
    <property type="term" value="C:DNA-directed RNA polymerase complex"/>
    <property type="evidence" value="ECO:0007669"/>
    <property type="project" value="UniProtKB-KW"/>
</dbReference>
<dbReference type="InterPro" id="IPR013264">
    <property type="entry name" value="DNAG_N"/>
</dbReference>
<evidence type="ECO:0000256" key="12">
    <source>
        <dbReference type="HAMAP-Rule" id="MF_00974"/>
    </source>
</evidence>
<dbReference type="Gene3D" id="3.90.580.10">
    <property type="entry name" value="Zinc finger, CHC2-type domain"/>
    <property type="match status" value="1"/>
</dbReference>
<dbReference type="InterPro" id="IPR002694">
    <property type="entry name" value="Znf_CHC2"/>
</dbReference>
<evidence type="ECO:0000256" key="10">
    <source>
        <dbReference type="ARBA" id="ARBA00023125"/>
    </source>
</evidence>
<dbReference type="SMART" id="SM00766">
    <property type="entry name" value="DnaG_DnaB_bind"/>
    <property type="match status" value="1"/>
</dbReference>
<dbReference type="Pfam" id="PF08275">
    <property type="entry name" value="DNAG_N"/>
    <property type="match status" value="1"/>
</dbReference>
<evidence type="ECO:0000256" key="1">
    <source>
        <dbReference type="ARBA" id="ARBA00022478"/>
    </source>
</evidence>
<evidence type="ECO:0000256" key="13">
    <source>
        <dbReference type="PIRNR" id="PIRNR002811"/>
    </source>
</evidence>
<dbReference type="FunFam" id="3.90.580.10:FF:000001">
    <property type="entry name" value="DNA primase"/>
    <property type="match status" value="1"/>
</dbReference>
<dbReference type="InterPro" id="IPR006171">
    <property type="entry name" value="TOPRIM_dom"/>
</dbReference>
<comment type="domain">
    <text evidence="12">Contains an N-terminal zinc-binding domain, a central core domain that contains the primase activity, and a C-terminal DnaB-binding domain.</text>
</comment>
<dbReference type="PIRSF" id="PIRSF002811">
    <property type="entry name" value="DnaG"/>
    <property type="match status" value="1"/>
</dbReference>
<evidence type="ECO:0000256" key="2">
    <source>
        <dbReference type="ARBA" id="ARBA00022515"/>
    </source>
</evidence>
<keyword evidence="3 12" id="KW-0808">Transferase</keyword>
<dbReference type="SUPFAM" id="SSF57783">
    <property type="entry name" value="Zinc beta-ribbon"/>
    <property type="match status" value="1"/>
</dbReference>
<dbReference type="InterPro" id="IPR030846">
    <property type="entry name" value="DnaG_bac"/>
</dbReference>
<sequence>MAGRIRDEDVRAVRDASPIDDVIGEYLQLRSAGGGNLKGLCPFHDEKSPSFNVTPSRGMYYCFGCGEGGDVITFITKIEGLSFNESVERLAKRARIELRYAEGGYTKRAVSSERARLLEANQAAAQYYREQLATPGARAGRELLAGRGFDQSAAEKFRIGYAPDGWDHLVRLLLSRGFTERELMTAGLASQGQRGLIDRFRHRLIWPIADVGGEIIGFGGRRLSDDKNSPKYLNTPETPLYKKSSVLYGLDLARREIVSQQKAVVVEGYTDVMACHLAGEGTAIATCGTSFGEEHIKILRRLTGDRNQFLSAKIVFTFDGDSAGQKAALRVFTEDQRFVTQTYVAVQPEGLDPCDLRMARGDAAVRDLVDSRVQLFEFVIRTQLAEHDLNTPEGQVQALRAAAPVVAGIRDDALRQGYALRLSGWLGLDEQVVRAEVRRAAPRRERTAVSGGGPGAHRPPSPGAAAVPAAPAVEVPARDRYRQREALKVALQYPGAAGALFDDLELNEFTLPAHALVWQAIAAAGGCAAARSADEFREKVMASAADDRVRGMINELLVEPLQVRRTAKTRDQVEQHYVETCMSSVRLSAVERRISLLRAQMLRAGAAGDPDAQAALFGQLQQYQQYAAQLKSRYGL</sequence>
<dbReference type="FunFam" id="3.90.980.10:FF:000001">
    <property type="entry name" value="DNA primase"/>
    <property type="match status" value="1"/>
</dbReference>
<dbReference type="GO" id="GO:0006269">
    <property type="term" value="P:DNA replication, synthesis of primer"/>
    <property type="evidence" value="ECO:0007669"/>
    <property type="project" value="UniProtKB-UniRule"/>
</dbReference>
<dbReference type="SUPFAM" id="SSF56731">
    <property type="entry name" value="DNA primase core"/>
    <property type="match status" value="1"/>
</dbReference>
<evidence type="ECO:0000256" key="7">
    <source>
        <dbReference type="ARBA" id="ARBA00022771"/>
    </source>
</evidence>
<dbReference type="Pfam" id="PF08278">
    <property type="entry name" value="DnaG_DnaB_bind"/>
    <property type="match status" value="1"/>
</dbReference>
<feature type="zinc finger region" description="CHC2-type" evidence="12 14">
    <location>
        <begin position="41"/>
        <end position="65"/>
    </location>
</feature>
<comment type="catalytic activity">
    <reaction evidence="12">
        <text>ssDNA + n NTP = ssDNA/pppN(pN)n-1 hybrid + (n-1) diphosphate.</text>
        <dbReference type="EC" id="2.7.7.101"/>
    </reaction>
</comment>
<evidence type="ECO:0000256" key="4">
    <source>
        <dbReference type="ARBA" id="ARBA00022695"/>
    </source>
</evidence>
<dbReference type="HAMAP" id="MF_00974">
    <property type="entry name" value="DNA_primase_DnaG"/>
    <property type="match status" value="1"/>
</dbReference>
<evidence type="ECO:0000313" key="17">
    <source>
        <dbReference type="EMBL" id="MBR7828720.1"/>
    </source>
</evidence>
<dbReference type="RefSeq" id="WP_212519855.1">
    <property type="nucleotide sequence ID" value="NZ_JAGSOH010000064.1"/>
</dbReference>
<dbReference type="PANTHER" id="PTHR30313:SF2">
    <property type="entry name" value="DNA PRIMASE"/>
    <property type="match status" value="1"/>
</dbReference>
<keyword evidence="10 12" id="KW-0238">DNA-binding</keyword>
<dbReference type="GO" id="GO:1990077">
    <property type="term" value="C:primosome complex"/>
    <property type="evidence" value="ECO:0007669"/>
    <property type="project" value="UniProtKB-KW"/>
</dbReference>
<keyword evidence="2 12" id="KW-0639">Primosome</keyword>
<proteinExistence type="inferred from homology"/>
<feature type="domain" description="Toprim" evidence="16">
    <location>
        <begin position="261"/>
        <end position="350"/>
    </location>
</feature>
<evidence type="ECO:0000256" key="11">
    <source>
        <dbReference type="ARBA" id="ARBA00023163"/>
    </source>
</evidence>
<dbReference type="Pfam" id="PF01807">
    <property type="entry name" value="Zn_ribbon_DnaG"/>
    <property type="match status" value="1"/>
</dbReference>
<dbReference type="GO" id="GO:0003677">
    <property type="term" value="F:DNA binding"/>
    <property type="evidence" value="ECO:0007669"/>
    <property type="project" value="UniProtKB-KW"/>
</dbReference>
<dbReference type="CDD" id="cd03364">
    <property type="entry name" value="TOPRIM_DnaG_primases"/>
    <property type="match status" value="1"/>
</dbReference>
<dbReference type="InterPro" id="IPR050219">
    <property type="entry name" value="DnaG_primase"/>
</dbReference>
<protein>
    <recommendedName>
        <fullName evidence="12 13">DNA primase</fullName>
        <ecNumber evidence="12">2.7.7.101</ecNumber>
    </recommendedName>
</protein>
<dbReference type="Gene3D" id="3.90.980.10">
    <property type="entry name" value="DNA primase, catalytic core, N-terminal domain"/>
    <property type="match status" value="1"/>
</dbReference>
<keyword evidence="18" id="KW-1185">Reference proteome</keyword>
<evidence type="ECO:0000256" key="9">
    <source>
        <dbReference type="ARBA" id="ARBA00022842"/>
    </source>
</evidence>
<dbReference type="InterPro" id="IPR034151">
    <property type="entry name" value="TOPRIM_DnaG_bac"/>
</dbReference>
<feature type="region of interest" description="Disordered" evidence="15">
    <location>
        <begin position="443"/>
        <end position="468"/>
    </location>
</feature>
<dbReference type="GO" id="GO:0008270">
    <property type="term" value="F:zinc ion binding"/>
    <property type="evidence" value="ECO:0007669"/>
    <property type="project" value="UniProtKB-UniRule"/>
</dbReference>
<dbReference type="EMBL" id="JAGSOH010000064">
    <property type="protein sequence ID" value="MBR7828720.1"/>
    <property type="molecule type" value="Genomic_DNA"/>
</dbReference>
<comment type="cofactor">
    <cofactor evidence="12 13 14">
        <name>Zn(2+)</name>
        <dbReference type="ChEBI" id="CHEBI:29105"/>
    </cofactor>
    <text evidence="12 13 14">Binds 1 zinc ion per monomer.</text>
</comment>
<dbReference type="PANTHER" id="PTHR30313">
    <property type="entry name" value="DNA PRIMASE"/>
    <property type="match status" value="1"/>
</dbReference>
<reference evidence="17" key="1">
    <citation type="submission" date="2021-04" db="EMBL/GenBank/DDBJ databases">
        <title>Genome based classification of Actinospica acidithermotolerans sp. nov., an actinobacterium isolated from an Indonesian hot spring.</title>
        <authorList>
            <person name="Kusuma A.B."/>
            <person name="Putra K.E."/>
            <person name="Nafisah S."/>
            <person name="Loh J."/>
            <person name="Nouioui I."/>
            <person name="Goodfellow M."/>
        </authorList>
    </citation>
    <scope>NUCLEOTIDE SEQUENCE</scope>
    <source>
        <strain evidence="17">MGRD01-02</strain>
    </source>
</reference>
<evidence type="ECO:0000256" key="3">
    <source>
        <dbReference type="ARBA" id="ARBA00022679"/>
    </source>
</evidence>
<keyword evidence="9" id="KW-0460">Magnesium</keyword>
<organism evidence="17 18">
    <name type="scientific">Actinospica acidithermotolerans</name>
    <dbReference type="NCBI Taxonomy" id="2828514"/>
    <lineage>
        <taxon>Bacteria</taxon>
        <taxon>Bacillati</taxon>
        <taxon>Actinomycetota</taxon>
        <taxon>Actinomycetes</taxon>
        <taxon>Catenulisporales</taxon>
        <taxon>Actinospicaceae</taxon>
        <taxon>Actinospica</taxon>
    </lineage>
</organism>
<dbReference type="Gene3D" id="3.40.1360.10">
    <property type="match status" value="1"/>
</dbReference>
<comment type="caution">
    <text evidence="17">The sequence shown here is derived from an EMBL/GenBank/DDBJ whole genome shotgun (WGS) entry which is preliminary data.</text>
</comment>
<keyword evidence="11 12" id="KW-0804">Transcription</keyword>
<accession>A0A941IHN1</accession>
<evidence type="ECO:0000256" key="14">
    <source>
        <dbReference type="PIRSR" id="PIRSR002811-1"/>
    </source>
</evidence>